<evidence type="ECO:0000256" key="6">
    <source>
        <dbReference type="PIRNR" id="PIRNR000077"/>
    </source>
</evidence>
<dbReference type="SUPFAM" id="SSF52833">
    <property type="entry name" value="Thioredoxin-like"/>
    <property type="match status" value="1"/>
</dbReference>
<organism evidence="8 9">
    <name type="scientific">Clostridium omnivorum</name>
    <dbReference type="NCBI Taxonomy" id="1604902"/>
    <lineage>
        <taxon>Bacteria</taxon>
        <taxon>Bacillati</taxon>
        <taxon>Bacillota</taxon>
        <taxon>Clostridia</taxon>
        <taxon>Eubacteriales</taxon>
        <taxon>Clostridiaceae</taxon>
        <taxon>Clostridium</taxon>
    </lineage>
</organism>
<reference evidence="8 9" key="1">
    <citation type="journal article" date="2024" name="Int. J. Syst. Evol. Microbiol.">
        <title>Clostridium omnivorum sp. nov., isolated from anoxic soil under the treatment of reductive soil disinfestation.</title>
        <authorList>
            <person name="Ueki A."/>
            <person name="Tonouchi A."/>
            <person name="Kaku N."/>
            <person name="Honma S."/>
            <person name="Ueki K."/>
        </authorList>
    </citation>
    <scope>NUCLEOTIDE SEQUENCE [LARGE SCALE GENOMIC DNA]</scope>
    <source>
        <strain evidence="8 9">E14</strain>
    </source>
</reference>
<dbReference type="Pfam" id="PF00085">
    <property type="entry name" value="Thioredoxin"/>
    <property type="match status" value="1"/>
</dbReference>
<evidence type="ECO:0000259" key="7">
    <source>
        <dbReference type="PROSITE" id="PS51352"/>
    </source>
</evidence>
<dbReference type="EMBL" id="BRXR01000001">
    <property type="protein sequence ID" value="GLC29452.1"/>
    <property type="molecule type" value="Genomic_DNA"/>
</dbReference>
<dbReference type="PANTHER" id="PTHR45663:SF11">
    <property type="entry name" value="GEO12009P1"/>
    <property type="match status" value="1"/>
</dbReference>
<dbReference type="Proteomes" id="UP001208567">
    <property type="component" value="Unassembled WGS sequence"/>
</dbReference>
<gene>
    <name evidence="8" type="primary">trxA</name>
    <name evidence="8" type="ORF">bsdE14_08620</name>
</gene>
<dbReference type="InterPro" id="IPR036249">
    <property type="entry name" value="Thioredoxin-like_sf"/>
</dbReference>
<accession>A0ABQ5N2L0</accession>
<evidence type="ECO:0000256" key="4">
    <source>
        <dbReference type="ARBA" id="ARBA00023157"/>
    </source>
</evidence>
<dbReference type="InterPro" id="IPR013766">
    <property type="entry name" value="Thioredoxin_domain"/>
</dbReference>
<evidence type="ECO:0000313" key="8">
    <source>
        <dbReference type="EMBL" id="GLC29452.1"/>
    </source>
</evidence>
<dbReference type="PROSITE" id="PS51352">
    <property type="entry name" value="THIOREDOXIN_2"/>
    <property type="match status" value="1"/>
</dbReference>
<evidence type="ECO:0000256" key="2">
    <source>
        <dbReference type="ARBA" id="ARBA00022448"/>
    </source>
</evidence>
<keyword evidence="9" id="KW-1185">Reference proteome</keyword>
<proteinExistence type="inferred from homology"/>
<dbReference type="Gene3D" id="3.40.30.10">
    <property type="entry name" value="Glutaredoxin"/>
    <property type="match status" value="1"/>
</dbReference>
<evidence type="ECO:0000256" key="3">
    <source>
        <dbReference type="ARBA" id="ARBA00022982"/>
    </source>
</evidence>
<protein>
    <recommendedName>
        <fullName evidence="6">Thioredoxin</fullName>
    </recommendedName>
</protein>
<evidence type="ECO:0000256" key="5">
    <source>
        <dbReference type="ARBA" id="ARBA00023284"/>
    </source>
</evidence>
<dbReference type="RefSeq" id="WP_264848745.1">
    <property type="nucleotide sequence ID" value="NZ_BRXR01000001.1"/>
</dbReference>
<comment type="caution">
    <text evidence="8">The sequence shown here is derived from an EMBL/GenBank/DDBJ whole genome shotgun (WGS) entry which is preliminary data.</text>
</comment>
<comment type="similarity">
    <text evidence="1 6">Belongs to the thioredoxin family.</text>
</comment>
<keyword evidence="5" id="KW-0676">Redox-active center</keyword>
<sequence>MSVREANENNYDEMVKEGFVIVDLYGENCNPCKMFSKVIDELSYDVDFVNVVKVNTTHNRDIAVRNNVAAVPTILFMKDGKVLERHLGFMSLDQVKEKIGQYLY</sequence>
<dbReference type="PIRSF" id="PIRSF000077">
    <property type="entry name" value="Thioredoxin"/>
    <property type="match status" value="1"/>
</dbReference>
<name>A0ABQ5N2L0_9CLOT</name>
<keyword evidence="3" id="KW-0249">Electron transport</keyword>
<dbReference type="CDD" id="cd02947">
    <property type="entry name" value="TRX_family"/>
    <property type="match status" value="1"/>
</dbReference>
<dbReference type="PANTHER" id="PTHR45663">
    <property type="entry name" value="GEO12009P1"/>
    <property type="match status" value="1"/>
</dbReference>
<evidence type="ECO:0000256" key="1">
    <source>
        <dbReference type="ARBA" id="ARBA00008987"/>
    </source>
</evidence>
<feature type="domain" description="Thioredoxin" evidence="7">
    <location>
        <begin position="1"/>
        <end position="104"/>
    </location>
</feature>
<keyword evidence="2" id="KW-0813">Transport</keyword>
<keyword evidence="4" id="KW-1015">Disulfide bond</keyword>
<evidence type="ECO:0000313" key="9">
    <source>
        <dbReference type="Proteomes" id="UP001208567"/>
    </source>
</evidence>
<dbReference type="InterPro" id="IPR005746">
    <property type="entry name" value="Thioredoxin"/>
</dbReference>